<gene>
    <name evidence="1" type="ORF">H8R23_05930</name>
</gene>
<dbReference type="RefSeq" id="WP_187009487.1">
    <property type="nucleotide sequence ID" value="NZ_JACRUI010000001.1"/>
</dbReference>
<reference evidence="1 2" key="1">
    <citation type="submission" date="2020-08" db="EMBL/GenBank/DDBJ databases">
        <title>Description of novel Flavobacterium F-380 isolate.</title>
        <authorList>
            <person name="Saticioglu I.B."/>
            <person name="Duman M."/>
            <person name="Altun S."/>
        </authorList>
    </citation>
    <scope>NUCLEOTIDE SEQUENCE [LARGE SCALE GENOMIC DNA]</scope>
    <source>
        <strain evidence="1 2">F-380</strain>
    </source>
</reference>
<proteinExistence type="predicted"/>
<sequence>MKLSKFSLVFVTLVLVVLTCKKINTVSSVVDSVELYSSKNGVVEIAAEFNFLPKSTTSQLIWNSI</sequence>
<protein>
    <submittedName>
        <fullName evidence="1">Uncharacterized protein</fullName>
    </submittedName>
</protein>
<organism evidence="1 2">
    <name type="scientific">Flavobacterium kayseriense</name>
    <dbReference type="NCBI Taxonomy" id="2764714"/>
    <lineage>
        <taxon>Bacteria</taxon>
        <taxon>Pseudomonadati</taxon>
        <taxon>Bacteroidota</taxon>
        <taxon>Flavobacteriia</taxon>
        <taxon>Flavobacteriales</taxon>
        <taxon>Flavobacteriaceae</taxon>
        <taxon>Flavobacterium</taxon>
    </lineage>
</organism>
<keyword evidence="2" id="KW-1185">Reference proteome</keyword>
<dbReference type="Proteomes" id="UP000629963">
    <property type="component" value="Unassembled WGS sequence"/>
</dbReference>
<comment type="caution">
    <text evidence="1">The sequence shown here is derived from an EMBL/GenBank/DDBJ whole genome shotgun (WGS) entry which is preliminary data.</text>
</comment>
<dbReference type="EMBL" id="JACRUJ010000001">
    <property type="protein sequence ID" value="MBC5840937.1"/>
    <property type="molecule type" value="Genomic_DNA"/>
</dbReference>
<name>A0ABR7J6W3_9FLAO</name>
<evidence type="ECO:0000313" key="2">
    <source>
        <dbReference type="Proteomes" id="UP000629963"/>
    </source>
</evidence>
<evidence type="ECO:0000313" key="1">
    <source>
        <dbReference type="EMBL" id="MBC5840937.1"/>
    </source>
</evidence>
<accession>A0ABR7J6W3</accession>